<name>A0AA91M1T4_9MYCO</name>
<protein>
    <submittedName>
        <fullName evidence="2">Secretion protein</fullName>
    </submittedName>
</protein>
<keyword evidence="3" id="KW-1185">Reference proteome</keyword>
<feature type="non-terminal residue" evidence="2">
    <location>
        <position position="1"/>
    </location>
</feature>
<dbReference type="AlphaFoldDB" id="A0AA91M1T4"/>
<evidence type="ECO:0000313" key="3">
    <source>
        <dbReference type="Proteomes" id="UP000192320"/>
    </source>
</evidence>
<sequence>NSHGQKVQSAGNNMANTDASIGSSWA</sequence>
<dbReference type="Proteomes" id="UP000192320">
    <property type="component" value="Unassembled WGS sequence"/>
</dbReference>
<gene>
    <name evidence="2" type="ORF">BST33_19420</name>
</gene>
<organism evidence="2 3">
    <name type="scientific">Mycolicibacter minnesotensis</name>
    <dbReference type="NCBI Taxonomy" id="1118379"/>
    <lineage>
        <taxon>Bacteria</taxon>
        <taxon>Bacillati</taxon>
        <taxon>Actinomycetota</taxon>
        <taxon>Actinomycetes</taxon>
        <taxon>Mycobacteriales</taxon>
        <taxon>Mycobacteriaceae</taxon>
        <taxon>Mycolicibacter</taxon>
    </lineage>
</organism>
<reference evidence="2 3" key="1">
    <citation type="submission" date="2017-02" db="EMBL/GenBank/DDBJ databases">
        <title>The new phylogeny of genus Mycobacterium.</title>
        <authorList>
            <person name="Tortoli E."/>
            <person name="Trovato A."/>
            <person name="Cirillo D.M."/>
        </authorList>
    </citation>
    <scope>NUCLEOTIDE SEQUENCE [LARGE SCALE GENOMIC DNA]</scope>
    <source>
        <strain evidence="2 3">DSM 45633</strain>
    </source>
</reference>
<proteinExistence type="predicted"/>
<evidence type="ECO:0000313" key="2">
    <source>
        <dbReference type="EMBL" id="ORA96722.1"/>
    </source>
</evidence>
<evidence type="ECO:0000256" key="1">
    <source>
        <dbReference type="SAM" id="MobiDB-lite"/>
    </source>
</evidence>
<feature type="region of interest" description="Disordered" evidence="1">
    <location>
        <begin position="1"/>
        <end position="26"/>
    </location>
</feature>
<dbReference type="EMBL" id="MVHZ01000054">
    <property type="protein sequence ID" value="ORA96722.1"/>
    <property type="molecule type" value="Genomic_DNA"/>
</dbReference>
<accession>A0AA91M1T4</accession>
<comment type="caution">
    <text evidence="2">The sequence shown here is derived from an EMBL/GenBank/DDBJ whole genome shotgun (WGS) entry which is preliminary data.</text>
</comment>